<dbReference type="PANTHER" id="PTHR10826:SF1">
    <property type="entry name" value="COMPLEMENT COMPONENT 1 Q SUBCOMPONENT-BINDING PROTEIN, MITOCHONDRIAL"/>
    <property type="match status" value="1"/>
</dbReference>
<accession>A0A5J4ZGL5</accession>
<name>A0A5J4ZGL5_9ASTE</name>
<dbReference type="GO" id="GO:0005759">
    <property type="term" value="C:mitochondrial matrix"/>
    <property type="evidence" value="ECO:0007669"/>
    <property type="project" value="InterPro"/>
</dbReference>
<keyword evidence="2" id="KW-1185">Reference proteome</keyword>
<reference evidence="1 2" key="1">
    <citation type="submission" date="2019-09" db="EMBL/GenBank/DDBJ databases">
        <title>A chromosome-level genome assembly of the Chinese tupelo Nyssa sinensis.</title>
        <authorList>
            <person name="Yang X."/>
            <person name="Kang M."/>
            <person name="Yang Y."/>
            <person name="Xiong H."/>
            <person name="Wang M."/>
            <person name="Zhang Z."/>
            <person name="Wang Z."/>
            <person name="Wu H."/>
            <person name="Ma T."/>
            <person name="Liu J."/>
            <person name="Xi Z."/>
        </authorList>
    </citation>
    <scope>NUCLEOTIDE SEQUENCE [LARGE SCALE GENOMIC DNA]</scope>
    <source>
        <strain evidence="1">J267</strain>
        <tissue evidence="1">Leaf</tissue>
    </source>
</reference>
<evidence type="ECO:0000313" key="2">
    <source>
        <dbReference type="Proteomes" id="UP000325577"/>
    </source>
</evidence>
<dbReference type="EMBL" id="CM018051">
    <property type="protein sequence ID" value="KAA8517149.1"/>
    <property type="molecule type" value="Genomic_DNA"/>
</dbReference>
<dbReference type="AlphaFoldDB" id="A0A5J4ZGL5"/>
<protein>
    <recommendedName>
        <fullName evidence="3">Mitochondrial glycoprotein</fullName>
    </recommendedName>
</protein>
<dbReference type="Gene3D" id="3.10.280.10">
    <property type="entry name" value="Mitochondrial glycoprotein"/>
    <property type="match status" value="1"/>
</dbReference>
<dbReference type="InterPro" id="IPR003428">
    <property type="entry name" value="MAM33"/>
</dbReference>
<dbReference type="Pfam" id="PF02330">
    <property type="entry name" value="MAM33"/>
    <property type="match status" value="1"/>
</dbReference>
<gene>
    <name evidence="1" type="ORF">F0562_017442</name>
</gene>
<dbReference type="SUPFAM" id="SSF54529">
    <property type="entry name" value="Mitochondrial glycoprotein MAM33-like"/>
    <property type="match status" value="1"/>
</dbReference>
<evidence type="ECO:0000313" key="1">
    <source>
        <dbReference type="EMBL" id="KAA8517149.1"/>
    </source>
</evidence>
<proteinExistence type="predicted"/>
<dbReference type="InterPro" id="IPR036561">
    <property type="entry name" value="MAM33_sf"/>
</dbReference>
<dbReference type="PANTHER" id="PTHR10826">
    <property type="entry name" value="COMPLEMENT COMPONENT 1"/>
    <property type="match status" value="1"/>
</dbReference>
<dbReference type="OrthoDB" id="278212at2759"/>
<sequence length="169" mass="19485">MAFRIMQLVPWEILCWTGIRHSPKIWFCWKKSDSGEEVAVSALLGPETFDEEGRFPREALMKICIKKPGLSSILQFDCGVISKGDNGSEFDIRNAYYIESSTHLDFSVYRGPLFSSLDPYLQDELKQYLLARGIGEGLTNFLLHHLHKREQGQYLNWLRKVEAVVTQNE</sequence>
<evidence type="ECO:0008006" key="3">
    <source>
        <dbReference type="Google" id="ProtNLM"/>
    </source>
</evidence>
<organism evidence="1 2">
    <name type="scientific">Nyssa sinensis</name>
    <dbReference type="NCBI Taxonomy" id="561372"/>
    <lineage>
        <taxon>Eukaryota</taxon>
        <taxon>Viridiplantae</taxon>
        <taxon>Streptophyta</taxon>
        <taxon>Embryophyta</taxon>
        <taxon>Tracheophyta</taxon>
        <taxon>Spermatophyta</taxon>
        <taxon>Magnoliopsida</taxon>
        <taxon>eudicotyledons</taxon>
        <taxon>Gunneridae</taxon>
        <taxon>Pentapetalae</taxon>
        <taxon>asterids</taxon>
        <taxon>Cornales</taxon>
        <taxon>Nyssaceae</taxon>
        <taxon>Nyssa</taxon>
    </lineage>
</organism>
<dbReference type="Proteomes" id="UP000325577">
    <property type="component" value="Linkage Group LG8"/>
</dbReference>